<evidence type="ECO:0008006" key="4">
    <source>
        <dbReference type="Google" id="ProtNLM"/>
    </source>
</evidence>
<dbReference type="GO" id="GO:0003676">
    <property type="term" value="F:nucleic acid binding"/>
    <property type="evidence" value="ECO:0007669"/>
    <property type="project" value="InterPro"/>
</dbReference>
<dbReference type="InterPro" id="IPR012677">
    <property type="entry name" value="Nucleotide-bd_a/b_plait_sf"/>
</dbReference>
<evidence type="ECO:0000256" key="1">
    <source>
        <dbReference type="SAM" id="MobiDB-lite"/>
    </source>
</evidence>
<comment type="caution">
    <text evidence="2">The sequence shown here is derived from an EMBL/GenBank/DDBJ whole genome shotgun (WGS) entry which is preliminary data.</text>
</comment>
<dbReference type="Proteomes" id="UP000075714">
    <property type="component" value="Unassembled WGS sequence"/>
</dbReference>
<protein>
    <recommendedName>
        <fullName evidence="4">RRM domain-containing protein</fullName>
    </recommendedName>
</protein>
<feature type="compositionally biased region" description="Basic and acidic residues" evidence="1">
    <location>
        <begin position="34"/>
        <end position="52"/>
    </location>
</feature>
<dbReference type="AlphaFoldDB" id="A0A150G6M6"/>
<keyword evidence="3" id="KW-1185">Reference proteome</keyword>
<accession>A0A150G6M6</accession>
<evidence type="ECO:0000313" key="3">
    <source>
        <dbReference type="Proteomes" id="UP000075714"/>
    </source>
</evidence>
<dbReference type="InterPro" id="IPR035979">
    <property type="entry name" value="RBD_domain_sf"/>
</dbReference>
<dbReference type="SUPFAM" id="SSF54928">
    <property type="entry name" value="RNA-binding domain, RBD"/>
    <property type="match status" value="1"/>
</dbReference>
<name>A0A150G6M6_GONPE</name>
<dbReference type="EMBL" id="LSYV01000061">
    <property type="protein sequence ID" value="KXZ44990.1"/>
    <property type="molecule type" value="Genomic_DNA"/>
</dbReference>
<evidence type="ECO:0000313" key="2">
    <source>
        <dbReference type="EMBL" id="KXZ44990.1"/>
    </source>
</evidence>
<organism evidence="2 3">
    <name type="scientific">Gonium pectorale</name>
    <name type="common">Green alga</name>
    <dbReference type="NCBI Taxonomy" id="33097"/>
    <lineage>
        <taxon>Eukaryota</taxon>
        <taxon>Viridiplantae</taxon>
        <taxon>Chlorophyta</taxon>
        <taxon>core chlorophytes</taxon>
        <taxon>Chlorophyceae</taxon>
        <taxon>CS clade</taxon>
        <taxon>Chlamydomonadales</taxon>
        <taxon>Volvocaceae</taxon>
        <taxon>Gonium</taxon>
    </lineage>
</organism>
<gene>
    <name evidence="2" type="ORF">GPECTOR_60g769</name>
</gene>
<sequence length="71" mass="7491">MAFVEVDSDKVELAINEANGKDFQGRQLRVSKATPKERGEAGSSPARERPLDKAAAGRAAVPPHAPQTPAP</sequence>
<dbReference type="Gene3D" id="3.30.70.330">
    <property type="match status" value="1"/>
</dbReference>
<reference evidence="3" key="1">
    <citation type="journal article" date="2016" name="Nat. Commun.">
        <title>The Gonium pectorale genome demonstrates co-option of cell cycle regulation during the evolution of multicellularity.</title>
        <authorList>
            <person name="Hanschen E.R."/>
            <person name="Marriage T.N."/>
            <person name="Ferris P.J."/>
            <person name="Hamaji T."/>
            <person name="Toyoda A."/>
            <person name="Fujiyama A."/>
            <person name="Neme R."/>
            <person name="Noguchi H."/>
            <person name="Minakuchi Y."/>
            <person name="Suzuki M."/>
            <person name="Kawai-Toyooka H."/>
            <person name="Smith D.R."/>
            <person name="Sparks H."/>
            <person name="Anderson J."/>
            <person name="Bakaric R."/>
            <person name="Luria V."/>
            <person name="Karger A."/>
            <person name="Kirschner M.W."/>
            <person name="Durand P.M."/>
            <person name="Michod R.E."/>
            <person name="Nozaki H."/>
            <person name="Olson B.J."/>
        </authorList>
    </citation>
    <scope>NUCLEOTIDE SEQUENCE [LARGE SCALE GENOMIC DNA]</scope>
    <source>
        <strain evidence="3">NIES-2863</strain>
    </source>
</reference>
<dbReference type="OrthoDB" id="439808at2759"/>
<feature type="region of interest" description="Disordered" evidence="1">
    <location>
        <begin position="25"/>
        <end position="71"/>
    </location>
</feature>
<proteinExistence type="predicted"/>